<organism evidence="1 2">
    <name type="scientific">Rhodnius prolixus</name>
    <name type="common">Triatomid bug</name>
    <dbReference type="NCBI Taxonomy" id="13249"/>
    <lineage>
        <taxon>Eukaryota</taxon>
        <taxon>Metazoa</taxon>
        <taxon>Ecdysozoa</taxon>
        <taxon>Arthropoda</taxon>
        <taxon>Hexapoda</taxon>
        <taxon>Insecta</taxon>
        <taxon>Pterygota</taxon>
        <taxon>Neoptera</taxon>
        <taxon>Paraneoptera</taxon>
        <taxon>Hemiptera</taxon>
        <taxon>Heteroptera</taxon>
        <taxon>Panheteroptera</taxon>
        <taxon>Cimicomorpha</taxon>
        <taxon>Reduviidae</taxon>
        <taxon>Triatominae</taxon>
        <taxon>Rhodnius</taxon>
    </lineage>
</organism>
<dbReference type="EMBL" id="ACPB03002388">
    <property type="status" value="NOT_ANNOTATED_CDS"/>
    <property type="molecule type" value="Genomic_DNA"/>
</dbReference>
<proteinExistence type="predicted"/>
<evidence type="ECO:0000313" key="1">
    <source>
        <dbReference type="EnsemblMetazoa" id="RPRC007909-PA"/>
    </source>
</evidence>
<dbReference type="VEuPathDB" id="VectorBase:RPRC007909"/>
<dbReference type="GeneID" id="141446737"/>
<name>T1HV39_RHOPR</name>
<reference evidence="1" key="1">
    <citation type="submission" date="2015-05" db="UniProtKB">
        <authorList>
            <consortium name="EnsemblMetazoa"/>
        </authorList>
    </citation>
    <scope>IDENTIFICATION</scope>
</reference>
<dbReference type="InParanoid" id="T1HV39"/>
<keyword evidence="2" id="KW-1185">Reference proteome</keyword>
<dbReference type="eggNOG" id="ENOG502SU6M">
    <property type="taxonomic scope" value="Eukaryota"/>
</dbReference>
<dbReference type="RefSeq" id="XP_073969555.1">
    <property type="nucleotide sequence ID" value="XM_074113454.1"/>
</dbReference>
<evidence type="ECO:0000313" key="2">
    <source>
        <dbReference type="Proteomes" id="UP000015103"/>
    </source>
</evidence>
<protein>
    <submittedName>
        <fullName evidence="1">Cuticle protein</fullName>
    </submittedName>
</protein>
<sequence length="198" mass="20334">MNSMICLFACVAFASAQLLLHDDGQWKPHLDGSVLGQWNPLLDNSLAGQPLLARAALVGHPLAHLLKKRAAVLATPWAAHHGLVAAHGLVNPNALNVPLDTVHVAAAKNAQLISQATEGTRNVLGGGVPVHLPADTPEVALGKAAHAVAHETQKAVTAGVWAGHGVVAAPGVVAGRALLAGHHGLVAPHGLLARSWLW</sequence>
<accession>T1HV39</accession>
<dbReference type="AlphaFoldDB" id="T1HV39"/>
<dbReference type="HOGENOM" id="CLU_1346197_0_0_1"/>
<dbReference type="Proteomes" id="UP000015103">
    <property type="component" value="Unassembled WGS sequence"/>
</dbReference>
<dbReference type="EnsemblMetazoa" id="RPRC007909-RA">
    <property type="protein sequence ID" value="RPRC007909-PA"/>
    <property type="gene ID" value="RPRC007909"/>
</dbReference>